<reference evidence="3" key="1">
    <citation type="submission" date="2016-09" db="EMBL/GenBank/DDBJ databases">
        <authorList>
            <person name="Varghese N."/>
            <person name="Submissions S."/>
        </authorList>
    </citation>
    <scope>NUCLEOTIDE SEQUENCE [LARGE SCALE GENOMIC DNA]</scope>
    <source>
        <strain evidence="3">ANC 3699</strain>
    </source>
</reference>
<dbReference type="InterPro" id="IPR029058">
    <property type="entry name" value="AB_hydrolase_fold"/>
</dbReference>
<accession>A0A1G6KYM8</accession>
<dbReference type="Proteomes" id="UP000242317">
    <property type="component" value="Unassembled WGS sequence"/>
</dbReference>
<dbReference type="Pfam" id="PF12697">
    <property type="entry name" value="Abhydrolase_6"/>
    <property type="match status" value="1"/>
</dbReference>
<dbReference type="SUPFAM" id="SSF53474">
    <property type="entry name" value="alpha/beta-Hydrolases"/>
    <property type="match status" value="1"/>
</dbReference>
<feature type="domain" description="AB hydrolase-1" evidence="1">
    <location>
        <begin position="28"/>
        <end position="274"/>
    </location>
</feature>
<dbReference type="AlphaFoldDB" id="A0A1G6KYM8"/>
<dbReference type="InterPro" id="IPR000073">
    <property type="entry name" value="AB_hydrolase_1"/>
</dbReference>
<sequence length="286" mass="32658">MDLPQGEEDKKDKQLRIPLMKPLIHFAHANGIPSETYQKLFEALSDEYDIIYTTPVGANPRYPITNHWDYLVQQITDSIESQANGREVIALGHSLGSVLSYMVSNKRPDLIHQVIMLDPPFIMGTASLVFHLSKLFSPKMVDKITPAGLSKFRRDHWESREQAAAQLSQKGFFKHFDRTCFDAYIQHGLTEDTVRGGVTLTIPKAAEVEIFRKNPSLWWLPQPKPKVPVDLVVGRDSQFYKRKFPHVAKRKLGIPFHVVDGGHMFPLEHPLDTVEKVKSLIRKDLL</sequence>
<name>A0A1G6KYM8_9GAMM</name>
<evidence type="ECO:0000313" key="3">
    <source>
        <dbReference type="Proteomes" id="UP000242317"/>
    </source>
</evidence>
<dbReference type="Gene3D" id="3.40.50.1820">
    <property type="entry name" value="alpha/beta hydrolase"/>
    <property type="match status" value="1"/>
</dbReference>
<keyword evidence="3" id="KW-1185">Reference proteome</keyword>
<organism evidence="2 3">
    <name type="scientific">Acinetobacter marinus</name>
    <dbReference type="NCBI Taxonomy" id="281375"/>
    <lineage>
        <taxon>Bacteria</taxon>
        <taxon>Pseudomonadati</taxon>
        <taxon>Pseudomonadota</taxon>
        <taxon>Gammaproteobacteria</taxon>
        <taxon>Moraxellales</taxon>
        <taxon>Moraxellaceae</taxon>
        <taxon>Acinetobacter</taxon>
    </lineage>
</organism>
<dbReference type="EMBL" id="FMYK01000004">
    <property type="protein sequence ID" value="SDC35585.1"/>
    <property type="molecule type" value="Genomic_DNA"/>
</dbReference>
<proteinExistence type="predicted"/>
<evidence type="ECO:0000313" key="2">
    <source>
        <dbReference type="EMBL" id="SDC35585.1"/>
    </source>
</evidence>
<gene>
    <name evidence="2" type="ORF">SAMN05421749_104220</name>
</gene>
<protein>
    <submittedName>
        <fullName evidence="2">Pimeloyl-ACP methyl ester carboxylesterase</fullName>
    </submittedName>
</protein>
<evidence type="ECO:0000259" key="1">
    <source>
        <dbReference type="Pfam" id="PF12697"/>
    </source>
</evidence>